<dbReference type="AlphaFoldDB" id="A0A1B8HA89"/>
<comment type="caution">
    <text evidence="3">The sequence shown here is derived from an EMBL/GenBank/DDBJ whole genome shotgun (WGS) entry which is preliminary data.</text>
</comment>
<reference evidence="3 4" key="1">
    <citation type="submission" date="2016-06" db="EMBL/GenBank/DDBJ databases">
        <authorList>
            <person name="Kjaerup R.B."/>
            <person name="Dalgaard T.S."/>
            <person name="Juul-Madsen H.R."/>
        </authorList>
    </citation>
    <scope>NUCLEOTIDE SEQUENCE [LARGE SCALE GENOMIC DNA]</scope>
    <source>
        <strain evidence="3 4">GCSL-Mp3</strain>
    </source>
</reference>
<accession>A0A1B8HA89</accession>
<dbReference type="PANTHER" id="PTHR35601">
    <property type="entry name" value="TOXIN RELE"/>
    <property type="match status" value="1"/>
</dbReference>
<name>A0A1B8HA89_9GAMM</name>
<comment type="similarity">
    <text evidence="1">Belongs to the RelE toxin family.</text>
</comment>
<dbReference type="PANTHER" id="PTHR35601:SF2">
    <property type="entry name" value="MRNA INTERFERASE TOXIN RELE"/>
    <property type="match status" value="1"/>
</dbReference>
<dbReference type="EMBL" id="LZEX01000023">
    <property type="protein sequence ID" value="OBU05960.1"/>
    <property type="molecule type" value="Genomic_DNA"/>
</dbReference>
<evidence type="ECO:0000256" key="1">
    <source>
        <dbReference type="ARBA" id="ARBA00006226"/>
    </source>
</evidence>
<protein>
    <submittedName>
        <fullName evidence="3">Addiction module toxin RelE</fullName>
    </submittedName>
</protein>
<organism evidence="3 4">
    <name type="scientific">Morganella psychrotolerans</name>
    <dbReference type="NCBI Taxonomy" id="368603"/>
    <lineage>
        <taxon>Bacteria</taxon>
        <taxon>Pseudomonadati</taxon>
        <taxon>Pseudomonadota</taxon>
        <taxon>Gammaproteobacteria</taxon>
        <taxon>Enterobacterales</taxon>
        <taxon>Morganellaceae</taxon>
        <taxon>Morganella</taxon>
    </lineage>
</organism>
<keyword evidence="2" id="KW-1277">Toxin-antitoxin system</keyword>
<evidence type="ECO:0000256" key="2">
    <source>
        <dbReference type="ARBA" id="ARBA00022649"/>
    </source>
</evidence>
<dbReference type="SUPFAM" id="SSF143011">
    <property type="entry name" value="RelE-like"/>
    <property type="match status" value="1"/>
</dbReference>
<evidence type="ECO:0000313" key="4">
    <source>
        <dbReference type="Proteomes" id="UP000092247"/>
    </source>
</evidence>
<dbReference type="RefSeq" id="WP_067424256.1">
    <property type="nucleotide sequence ID" value="NZ_CBCPID010000011.1"/>
</dbReference>
<gene>
    <name evidence="3" type="ORF">AYY17_06405</name>
</gene>
<evidence type="ECO:0000313" key="3">
    <source>
        <dbReference type="EMBL" id="OBU05960.1"/>
    </source>
</evidence>
<dbReference type="Gene3D" id="3.30.2310.20">
    <property type="entry name" value="RelE-like"/>
    <property type="match status" value="1"/>
</dbReference>
<dbReference type="InterPro" id="IPR035093">
    <property type="entry name" value="RelE/ParE_toxin_dom_sf"/>
</dbReference>
<dbReference type="InterPro" id="IPR007712">
    <property type="entry name" value="RelE/ParE_toxin"/>
</dbReference>
<sequence length="93" mass="10863">MTYKLEFEKKALKEWRKLGHPVQMQFKKKLAERLENPHIPSARLSGCNNRYKIKLKASGYRLIYEVIDDCVVLLVIAVAKRENNTVYLIADGR</sequence>
<proteinExistence type="inferred from homology"/>
<dbReference type="Pfam" id="PF05016">
    <property type="entry name" value="ParE_toxin"/>
    <property type="match status" value="1"/>
</dbReference>
<dbReference type="Proteomes" id="UP000092247">
    <property type="component" value="Unassembled WGS sequence"/>
</dbReference>